<dbReference type="PANTHER" id="PTHR13292:SF0">
    <property type="entry name" value="AUTOPHAGY-RELATED PROTEIN 101"/>
    <property type="match status" value="1"/>
</dbReference>
<dbReference type="OrthoDB" id="10259639at2759"/>
<sequence length="191" mass="21566">MERPPVFSLDVLADRSLVKDIVKGVISTIFFHRFFPTVRPKTRDLLDLTLTAVDDPELDELINQRTSVLIRSIEASAGVGTKPQCGQVVVEFYERRPKKNWFSKAEEKVCWEQWVLSVTVVSARTDAGRDELRMSMEAQLQAAVLNIITMASMKRDHIPPITTNEANPFPYSIIVSPKGETWGARMGIFSN</sequence>
<dbReference type="PANTHER" id="PTHR13292">
    <property type="entry name" value="AUTOPHAGY-RELATED PROTEIN 101"/>
    <property type="match status" value="1"/>
</dbReference>
<organism evidence="4 5">
    <name type="scientific">Tuber magnatum</name>
    <name type="common">white Piedmont truffle</name>
    <dbReference type="NCBI Taxonomy" id="42249"/>
    <lineage>
        <taxon>Eukaryota</taxon>
        <taxon>Fungi</taxon>
        <taxon>Dikarya</taxon>
        <taxon>Ascomycota</taxon>
        <taxon>Pezizomycotina</taxon>
        <taxon>Pezizomycetes</taxon>
        <taxon>Pezizales</taxon>
        <taxon>Tuberaceae</taxon>
        <taxon>Tuber</taxon>
    </lineage>
</organism>
<comment type="similarity">
    <text evidence="1">Belongs to the ATG101 family.</text>
</comment>
<evidence type="ECO:0000256" key="3">
    <source>
        <dbReference type="ARBA" id="ARBA00023006"/>
    </source>
</evidence>
<dbReference type="GO" id="GO:0019901">
    <property type="term" value="F:protein kinase binding"/>
    <property type="evidence" value="ECO:0007669"/>
    <property type="project" value="TreeGrafter"/>
</dbReference>
<dbReference type="GO" id="GO:0000045">
    <property type="term" value="P:autophagosome assembly"/>
    <property type="evidence" value="ECO:0007669"/>
    <property type="project" value="TreeGrafter"/>
</dbReference>
<dbReference type="STRING" id="42249.A0A317SE45"/>
<keyword evidence="3" id="KW-0072">Autophagy</keyword>
<name>A0A317SE45_9PEZI</name>
<comment type="caution">
    <text evidence="4">The sequence shown here is derived from an EMBL/GenBank/DDBJ whole genome shotgun (WGS) entry which is preliminary data.</text>
</comment>
<dbReference type="GO" id="GO:1990316">
    <property type="term" value="C:Atg1/ULK1 kinase complex"/>
    <property type="evidence" value="ECO:0007669"/>
    <property type="project" value="TreeGrafter"/>
</dbReference>
<gene>
    <name evidence="4" type="ORF">C7212DRAFT_334522</name>
</gene>
<reference evidence="4 5" key="1">
    <citation type="submission" date="2018-03" db="EMBL/GenBank/DDBJ databases">
        <title>Genomes of Pezizomycetes fungi and the evolution of truffles.</title>
        <authorList>
            <person name="Murat C."/>
            <person name="Payen T."/>
            <person name="Noel B."/>
            <person name="Kuo A."/>
            <person name="Martin F.M."/>
        </authorList>
    </citation>
    <scope>NUCLEOTIDE SEQUENCE [LARGE SCALE GENOMIC DNA]</scope>
    <source>
        <strain evidence="4">091103-1</strain>
    </source>
</reference>
<dbReference type="GO" id="GO:0000407">
    <property type="term" value="C:phagophore assembly site"/>
    <property type="evidence" value="ECO:0007669"/>
    <property type="project" value="TreeGrafter"/>
</dbReference>
<evidence type="ECO:0000313" key="5">
    <source>
        <dbReference type="Proteomes" id="UP000246991"/>
    </source>
</evidence>
<evidence type="ECO:0000256" key="2">
    <source>
        <dbReference type="ARBA" id="ARBA00018874"/>
    </source>
</evidence>
<dbReference type="Proteomes" id="UP000246991">
    <property type="component" value="Unassembled WGS sequence"/>
</dbReference>
<protein>
    <recommendedName>
        <fullName evidence="2">Autophagy-related protein 101</fullName>
    </recommendedName>
</protein>
<evidence type="ECO:0000256" key="1">
    <source>
        <dbReference type="ARBA" id="ARBA00007130"/>
    </source>
</evidence>
<dbReference type="EMBL" id="PYWC01000096">
    <property type="protein sequence ID" value="PWW72694.1"/>
    <property type="molecule type" value="Genomic_DNA"/>
</dbReference>
<dbReference type="InterPro" id="IPR012445">
    <property type="entry name" value="ATG101"/>
</dbReference>
<evidence type="ECO:0000313" key="4">
    <source>
        <dbReference type="EMBL" id="PWW72694.1"/>
    </source>
</evidence>
<dbReference type="AlphaFoldDB" id="A0A317SE45"/>
<dbReference type="Pfam" id="PF07855">
    <property type="entry name" value="ATG101"/>
    <property type="match status" value="1"/>
</dbReference>
<accession>A0A317SE45</accession>
<keyword evidence="5" id="KW-1185">Reference proteome</keyword>
<proteinExistence type="inferred from homology"/>